<feature type="compositionally biased region" description="Polar residues" evidence="1">
    <location>
        <begin position="31"/>
        <end position="42"/>
    </location>
</feature>
<evidence type="ECO:0000256" key="1">
    <source>
        <dbReference type="SAM" id="MobiDB-lite"/>
    </source>
</evidence>
<evidence type="ECO:0000256" key="2">
    <source>
        <dbReference type="SAM" id="Phobius"/>
    </source>
</evidence>
<keyword evidence="4" id="KW-1185">Reference proteome</keyword>
<feature type="region of interest" description="Disordered" evidence="1">
    <location>
        <begin position="54"/>
        <end position="89"/>
    </location>
</feature>
<proteinExistence type="predicted"/>
<dbReference type="Proteomes" id="UP000076727">
    <property type="component" value="Unassembled WGS sequence"/>
</dbReference>
<feature type="transmembrane region" description="Helical" evidence="2">
    <location>
        <begin position="381"/>
        <end position="405"/>
    </location>
</feature>
<evidence type="ECO:0000313" key="4">
    <source>
        <dbReference type="Proteomes" id="UP000076727"/>
    </source>
</evidence>
<feature type="region of interest" description="Disordered" evidence="1">
    <location>
        <begin position="156"/>
        <end position="175"/>
    </location>
</feature>
<sequence length="413" mass="44008">MSPEVAAGLLQQLMQVALGPGAGTGPVAQAPSAQTPVATQPASQSQVTNLVVGQASNPLPFSPPAASQLSGWPSNAPPPPSQPASLLSQPVPVQCPTLLSYTSLRLPSGTVLNSPVPQIPLQSPGPSSIQPILGLQNLSAGTAPRVNQARLASLAAHPVPGSSQSRSGRHRGCGPAQSAPVLPRCTLEPMPHIVQPPSGGEPLIKVTCQVYPYAVGRMAGLDYIVYRNTKDSWMTRLHEKGLCHDIDVPASLLVTGLVPQVLEHMLSHNLQLHLLTASHIVHEHERLPLTLLAYRHRGLTHDYRQGPRTGDTVVRLEEHAYDSSQTAADLVECRKDNVFFHNKYSFINGRFVVCFVANGAFLAVVPPSETVEVHTCIGAEIYQLVTSLCARVVLLIATMVCVFAVKGIITSHM</sequence>
<feature type="region of interest" description="Disordered" evidence="1">
    <location>
        <begin position="20"/>
        <end position="42"/>
    </location>
</feature>
<keyword evidence="2" id="KW-1133">Transmembrane helix</keyword>
<gene>
    <name evidence="3" type="ORF">DAEQUDRAFT_739280</name>
</gene>
<dbReference type="EMBL" id="KV429075">
    <property type="protein sequence ID" value="KZT67495.1"/>
    <property type="molecule type" value="Genomic_DNA"/>
</dbReference>
<dbReference type="OrthoDB" id="10648943at2759"/>
<feature type="compositionally biased region" description="Polar residues" evidence="1">
    <location>
        <begin position="54"/>
        <end position="72"/>
    </location>
</feature>
<keyword evidence="2" id="KW-0812">Transmembrane</keyword>
<organism evidence="3 4">
    <name type="scientific">Daedalea quercina L-15889</name>
    <dbReference type="NCBI Taxonomy" id="1314783"/>
    <lineage>
        <taxon>Eukaryota</taxon>
        <taxon>Fungi</taxon>
        <taxon>Dikarya</taxon>
        <taxon>Basidiomycota</taxon>
        <taxon>Agaricomycotina</taxon>
        <taxon>Agaricomycetes</taxon>
        <taxon>Polyporales</taxon>
        <taxon>Fomitopsis</taxon>
    </lineage>
</organism>
<name>A0A165NXD6_9APHY</name>
<reference evidence="3 4" key="1">
    <citation type="journal article" date="2016" name="Mol. Biol. Evol.">
        <title>Comparative Genomics of Early-Diverging Mushroom-Forming Fungi Provides Insights into the Origins of Lignocellulose Decay Capabilities.</title>
        <authorList>
            <person name="Nagy L.G."/>
            <person name="Riley R."/>
            <person name="Tritt A."/>
            <person name="Adam C."/>
            <person name="Daum C."/>
            <person name="Floudas D."/>
            <person name="Sun H."/>
            <person name="Yadav J.S."/>
            <person name="Pangilinan J."/>
            <person name="Larsson K.H."/>
            <person name="Matsuura K."/>
            <person name="Barry K."/>
            <person name="Labutti K."/>
            <person name="Kuo R."/>
            <person name="Ohm R.A."/>
            <person name="Bhattacharya S.S."/>
            <person name="Shirouzu T."/>
            <person name="Yoshinaga Y."/>
            <person name="Martin F.M."/>
            <person name="Grigoriev I.V."/>
            <person name="Hibbett D.S."/>
        </authorList>
    </citation>
    <scope>NUCLEOTIDE SEQUENCE [LARGE SCALE GENOMIC DNA]</scope>
    <source>
        <strain evidence="3 4">L-15889</strain>
    </source>
</reference>
<evidence type="ECO:0000313" key="3">
    <source>
        <dbReference type="EMBL" id="KZT67495.1"/>
    </source>
</evidence>
<keyword evidence="2" id="KW-0472">Membrane</keyword>
<protein>
    <submittedName>
        <fullName evidence="3">Uncharacterized protein</fullName>
    </submittedName>
</protein>
<dbReference type="AlphaFoldDB" id="A0A165NXD6"/>
<accession>A0A165NXD6</accession>